<name>A0A8J8NXZ0_HALGN</name>
<dbReference type="EMBL" id="RRYP01003998">
    <property type="protein sequence ID" value="TNV83263.1"/>
    <property type="molecule type" value="Genomic_DNA"/>
</dbReference>
<evidence type="ECO:0000256" key="1">
    <source>
        <dbReference type="SAM" id="MobiDB-lite"/>
    </source>
</evidence>
<proteinExistence type="predicted"/>
<organism evidence="2 3">
    <name type="scientific">Halteria grandinella</name>
    <dbReference type="NCBI Taxonomy" id="5974"/>
    <lineage>
        <taxon>Eukaryota</taxon>
        <taxon>Sar</taxon>
        <taxon>Alveolata</taxon>
        <taxon>Ciliophora</taxon>
        <taxon>Intramacronucleata</taxon>
        <taxon>Spirotrichea</taxon>
        <taxon>Stichotrichia</taxon>
        <taxon>Sporadotrichida</taxon>
        <taxon>Halteriidae</taxon>
        <taxon>Halteria</taxon>
    </lineage>
</organism>
<reference evidence="2" key="1">
    <citation type="submission" date="2019-06" db="EMBL/GenBank/DDBJ databases">
        <authorList>
            <person name="Zheng W."/>
        </authorList>
    </citation>
    <scope>NUCLEOTIDE SEQUENCE</scope>
    <source>
        <strain evidence="2">QDHG01</strain>
    </source>
</reference>
<feature type="compositionally biased region" description="Basic and acidic residues" evidence="1">
    <location>
        <begin position="31"/>
        <end position="43"/>
    </location>
</feature>
<sequence length="115" mass="12923">MTKIAALGHGVWGLDGTQSNTMQSQSPWPFEENKKADKEKGQHDGGGGALKYKVLGEYTDASNERLRIRVVFEEAPLRNFTIIGRILENQNSIEGRLYDSKGPRDGWKVELFKTL</sequence>
<dbReference type="Proteomes" id="UP000785679">
    <property type="component" value="Unassembled WGS sequence"/>
</dbReference>
<gene>
    <name evidence="2" type="ORF">FGO68_gene12672</name>
</gene>
<comment type="caution">
    <text evidence="2">The sequence shown here is derived from an EMBL/GenBank/DDBJ whole genome shotgun (WGS) entry which is preliminary data.</text>
</comment>
<keyword evidence="3" id="KW-1185">Reference proteome</keyword>
<feature type="compositionally biased region" description="Polar residues" evidence="1">
    <location>
        <begin position="16"/>
        <end position="27"/>
    </location>
</feature>
<evidence type="ECO:0000313" key="2">
    <source>
        <dbReference type="EMBL" id="TNV83263.1"/>
    </source>
</evidence>
<dbReference type="AlphaFoldDB" id="A0A8J8NXZ0"/>
<feature type="region of interest" description="Disordered" evidence="1">
    <location>
        <begin position="1"/>
        <end position="48"/>
    </location>
</feature>
<protein>
    <submittedName>
        <fullName evidence="2">Uncharacterized protein</fullName>
    </submittedName>
</protein>
<accession>A0A8J8NXZ0</accession>
<evidence type="ECO:0000313" key="3">
    <source>
        <dbReference type="Proteomes" id="UP000785679"/>
    </source>
</evidence>